<dbReference type="Pfam" id="PF00536">
    <property type="entry name" value="SAM_1"/>
    <property type="match status" value="1"/>
</dbReference>
<feature type="region of interest" description="Disordered" evidence="21">
    <location>
        <begin position="1116"/>
        <end position="1140"/>
    </location>
</feature>
<dbReference type="AlphaFoldDB" id="A0A8K9USV2"/>
<dbReference type="Pfam" id="PF22669">
    <property type="entry name" value="Exo_endo_phos2"/>
    <property type="match status" value="1"/>
</dbReference>
<dbReference type="SUPFAM" id="SSF56219">
    <property type="entry name" value="DNase I-like"/>
    <property type="match status" value="1"/>
</dbReference>
<dbReference type="OrthoDB" id="7862313at2759"/>
<dbReference type="Pfam" id="PF00017">
    <property type="entry name" value="SH2"/>
    <property type="match status" value="1"/>
</dbReference>
<dbReference type="GO" id="GO:0030175">
    <property type="term" value="C:filopodium"/>
    <property type="evidence" value="ECO:0007669"/>
    <property type="project" value="UniProtKB-SubCell"/>
</dbReference>
<evidence type="ECO:0000259" key="23">
    <source>
        <dbReference type="PROSITE" id="PS50105"/>
    </source>
</evidence>
<dbReference type="GO" id="GO:0005856">
    <property type="term" value="C:cytoskeleton"/>
    <property type="evidence" value="ECO:0007669"/>
    <property type="project" value="UniProtKB-SubCell"/>
</dbReference>
<protein>
    <recommendedName>
        <fullName evidence="8">phosphatidylinositol-3,4,5-trisphosphate 5-phosphatase</fullName>
        <ecNumber evidence="8">3.1.3.86</ecNumber>
    </recommendedName>
</protein>
<keyword evidence="12" id="KW-0391">Immunity</keyword>
<dbReference type="Proteomes" id="UP000694395">
    <property type="component" value="Chromosome 24"/>
</dbReference>
<dbReference type="RefSeq" id="XP_036817070.1">
    <property type="nucleotide sequence ID" value="XM_036961175.1"/>
</dbReference>
<evidence type="ECO:0000256" key="10">
    <source>
        <dbReference type="ARBA" id="ARBA00022553"/>
    </source>
</evidence>
<dbReference type="GO" id="GO:0016020">
    <property type="term" value="C:membrane"/>
    <property type="evidence" value="ECO:0007669"/>
    <property type="project" value="UniProtKB-SubCell"/>
</dbReference>
<dbReference type="InterPro" id="IPR036860">
    <property type="entry name" value="SH2_dom_sf"/>
</dbReference>
<feature type="region of interest" description="Disordered" evidence="21">
    <location>
        <begin position="878"/>
        <end position="947"/>
    </location>
</feature>
<dbReference type="SMART" id="SM00128">
    <property type="entry name" value="IPPc"/>
    <property type="match status" value="1"/>
</dbReference>
<dbReference type="SMART" id="SM00454">
    <property type="entry name" value="SAM"/>
    <property type="match status" value="1"/>
</dbReference>
<dbReference type="Pfam" id="PF24150">
    <property type="entry name" value="C2_SHIP1-2_first"/>
    <property type="match status" value="1"/>
</dbReference>
<proteinExistence type="inferred from homology"/>
<keyword evidence="10" id="KW-0597">Phosphoprotein</keyword>
<dbReference type="EC" id="3.1.3.86" evidence="8"/>
<dbReference type="InterPro" id="IPR013761">
    <property type="entry name" value="SAM/pointed_sf"/>
</dbReference>
<keyword evidence="25" id="KW-1185">Reference proteome</keyword>
<comment type="subcellular location">
    <subcellularLocation>
        <location evidence="4">Cell projection</location>
        <location evidence="4">Filopodium</location>
    </subcellularLocation>
    <subcellularLocation>
        <location evidence="5">Cell projection</location>
        <location evidence="5">Lamellipodium</location>
    </subcellularLocation>
    <subcellularLocation>
        <location evidence="2">Cytoplasm</location>
        <location evidence="2">Cytoskeleton</location>
    </subcellularLocation>
    <subcellularLocation>
        <location evidence="6">Cytoplasm</location>
        <location evidence="6">Cytosol</location>
    </subcellularLocation>
    <subcellularLocation>
        <location evidence="1">Membrane</location>
        <topology evidence="1">Peripheral membrane protein</topology>
    </subcellularLocation>
    <subcellularLocation>
        <location evidence="3">Nucleus speckle</location>
    </subcellularLocation>
</comment>
<gene>
    <name evidence="24" type="primary">inppl1a</name>
</gene>
<dbReference type="Gene3D" id="1.10.150.50">
    <property type="entry name" value="Transcription Factor, Ets-1"/>
    <property type="match status" value="1"/>
</dbReference>
<feature type="compositionally biased region" description="Low complexity" evidence="21">
    <location>
        <begin position="971"/>
        <end position="986"/>
    </location>
</feature>
<evidence type="ECO:0000313" key="25">
    <source>
        <dbReference type="Proteomes" id="UP000694395"/>
    </source>
</evidence>
<evidence type="ECO:0000313" key="24">
    <source>
        <dbReference type="Ensembl" id="ENSOMYP00000115910.1"/>
    </source>
</evidence>
<dbReference type="GO" id="GO:0050776">
    <property type="term" value="P:regulation of immune response"/>
    <property type="evidence" value="ECO:0007669"/>
    <property type="project" value="TreeGrafter"/>
</dbReference>
<evidence type="ECO:0000256" key="17">
    <source>
        <dbReference type="ARBA" id="ARBA00023242"/>
    </source>
</evidence>
<evidence type="ECO:0000256" key="18">
    <source>
        <dbReference type="ARBA" id="ARBA00023273"/>
    </source>
</evidence>
<dbReference type="Gene3D" id="3.60.10.10">
    <property type="entry name" value="Endonuclease/exonuclease/phosphatase"/>
    <property type="match status" value="1"/>
</dbReference>
<dbReference type="InterPro" id="IPR036691">
    <property type="entry name" value="Endo/exonu/phosph_ase_sf"/>
</dbReference>
<dbReference type="GO" id="GO:0004445">
    <property type="term" value="F:inositol-polyphosphate 5-phosphatase activity"/>
    <property type="evidence" value="ECO:0007669"/>
    <property type="project" value="TreeGrafter"/>
</dbReference>
<keyword evidence="13" id="KW-0130">Cell adhesion</keyword>
<organism evidence="24 25">
    <name type="scientific">Oncorhynchus mykiss</name>
    <name type="common">Rainbow trout</name>
    <name type="synonym">Salmo gairdneri</name>
    <dbReference type="NCBI Taxonomy" id="8022"/>
    <lineage>
        <taxon>Eukaryota</taxon>
        <taxon>Metazoa</taxon>
        <taxon>Chordata</taxon>
        <taxon>Craniata</taxon>
        <taxon>Vertebrata</taxon>
        <taxon>Euteleostomi</taxon>
        <taxon>Actinopterygii</taxon>
        <taxon>Neopterygii</taxon>
        <taxon>Teleostei</taxon>
        <taxon>Protacanthopterygii</taxon>
        <taxon>Salmoniformes</taxon>
        <taxon>Salmonidae</taxon>
        <taxon>Salmoninae</taxon>
        <taxon>Oncorhynchus</taxon>
    </lineage>
</organism>
<reference evidence="24" key="2">
    <citation type="submission" date="2025-08" db="UniProtKB">
        <authorList>
            <consortium name="Ensembl"/>
        </authorList>
    </citation>
    <scope>IDENTIFICATION</scope>
</reference>
<accession>A0A8K9USV2</accession>
<feature type="domain" description="SH2" evidence="22">
    <location>
        <begin position="17"/>
        <end position="113"/>
    </location>
</feature>
<feature type="region of interest" description="Disordered" evidence="21">
    <location>
        <begin position="117"/>
        <end position="162"/>
    </location>
</feature>
<dbReference type="PROSITE" id="PS50001">
    <property type="entry name" value="SH2"/>
    <property type="match status" value="1"/>
</dbReference>
<feature type="compositionally biased region" description="Basic and acidic residues" evidence="21">
    <location>
        <begin position="915"/>
        <end position="936"/>
    </location>
</feature>
<dbReference type="CDD" id="cd09491">
    <property type="entry name" value="SAM_Ship2"/>
    <property type="match status" value="1"/>
</dbReference>
<feature type="domain" description="SAM" evidence="23">
    <location>
        <begin position="1179"/>
        <end position="1243"/>
    </location>
</feature>
<evidence type="ECO:0000259" key="22">
    <source>
        <dbReference type="PROSITE" id="PS50001"/>
    </source>
</evidence>
<dbReference type="GO" id="GO:0046856">
    <property type="term" value="P:phosphatidylinositol dephosphorylation"/>
    <property type="evidence" value="ECO:0007669"/>
    <property type="project" value="InterPro"/>
</dbReference>
<comment type="similarity">
    <text evidence="7">Belongs to the inositol 1,4,5-trisphosphate 5-phosphatase family.</text>
</comment>
<dbReference type="SUPFAM" id="SSF55550">
    <property type="entry name" value="SH2 domain"/>
    <property type="match status" value="1"/>
</dbReference>
<feature type="compositionally biased region" description="Basic and acidic residues" evidence="21">
    <location>
        <begin position="117"/>
        <end position="126"/>
    </location>
</feature>
<evidence type="ECO:0000256" key="7">
    <source>
        <dbReference type="ARBA" id="ARBA00008734"/>
    </source>
</evidence>
<dbReference type="GO" id="GO:0034485">
    <property type="term" value="F:phosphatidylinositol-3,4,5-trisphosphate 5-phosphatase activity"/>
    <property type="evidence" value="ECO:0007669"/>
    <property type="project" value="UniProtKB-EC"/>
</dbReference>
<dbReference type="SMART" id="SM00252">
    <property type="entry name" value="SH2"/>
    <property type="match status" value="1"/>
</dbReference>
<dbReference type="PRINTS" id="PR00401">
    <property type="entry name" value="SH2DOMAIN"/>
</dbReference>
<keyword evidence="11" id="KW-0378">Hydrolase</keyword>
<evidence type="ECO:0000256" key="3">
    <source>
        <dbReference type="ARBA" id="ARBA00004324"/>
    </source>
</evidence>
<evidence type="ECO:0000256" key="2">
    <source>
        <dbReference type="ARBA" id="ARBA00004245"/>
    </source>
</evidence>
<dbReference type="GO" id="GO:0002376">
    <property type="term" value="P:immune system process"/>
    <property type="evidence" value="ECO:0007669"/>
    <property type="project" value="UniProtKB-KW"/>
</dbReference>
<dbReference type="PANTHER" id="PTHR46051">
    <property type="entry name" value="SH2 DOMAIN-CONTAINING PROTEIN"/>
    <property type="match status" value="1"/>
</dbReference>
<dbReference type="InterPro" id="IPR000980">
    <property type="entry name" value="SH2"/>
</dbReference>
<feature type="compositionally biased region" description="Pro residues" evidence="21">
    <location>
        <begin position="1120"/>
        <end position="1130"/>
    </location>
</feature>
<name>A0A8K9USV2_ONCMY</name>
<evidence type="ECO:0000256" key="8">
    <source>
        <dbReference type="ARBA" id="ARBA00012981"/>
    </source>
</evidence>
<reference evidence="24" key="1">
    <citation type="submission" date="2020-07" db="EMBL/GenBank/DDBJ databases">
        <title>A long reads based de novo assembly of the rainbow trout Arlee double haploid line genome.</title>
        <authorList>
            <person name="Gao G."/>
            <person name="Palti Y."/>
        </authorList>
    </citation>
    <scope>NUCLEOTIDE SEQUENCE [LARGE SCALE GENOMIC DNA]</scope>
</reference>
<evidence type="ECO:0000256" key="11">
    <source>
        <dbReference type="ARBA" id="ARBA00022801"/>
    </source>
</evidence>
<dbReference type="FunFam" id="3.60.10.10:FF:000005">
    <property type="entry name" value="phosphatidylinositol 3,4,5-trisphosphate 5-phosphatase 1"/>
    <property type="match status" value="1"/>
</dbReference>
<dbReference type="GeneTree" id="ENSGT00940000156576"/>
<dbReference type="Ensembl" id="ENSOMYT00000164533.1">
    <property type="protein sequence ID" value="ENSOMYP00000115910.1"/>
    <property type="gene ID" value="ENSOMYG00000056307.1"/>
</dbReference>
<dbReference type="SUPFAM" id="SSF47769">
    <property type="entry name" value="SAM/Pointed domain"/>
    <property type="match status" value="1"/>
</dbReference>
<feature type="region of interest" description="Disordered" evidence="21">
    <location>
        <begin position="971"/>
        <end position="1021"/>
    </location>
</feature>
<evidence type="ECO:0000256" key="20">
    <source>
        <dbReference type="PROSITE-ProRule" id="PRU00191"/>
    </source>
</evidence>
<keyword evidence="18" id="KW-0966">Cell projection</keyword>
<dbReference type="GO" id="GO:0016607">
    <property type="term" value="C:nuclear speck"/>
    <property type="evidence" value="ECO:0007669"/>
    <property type="project" value="UniProtKB-SubCell"/>
</dbReference>
<evidence type="ECO:0000256" key="9">
    <source>
        <dbReference type="ARBA" id="ARBA00022490"/>
    </source>
</evidence>
<keyword evidence="14 20" id="KW-0727">SH2 domain</keyword>
<dbReference type="GeneID" id="110503189"/>
<dbReference type="InterPro" id="IPR057510">
    <property type="entry name" value="C2_SHIP1-2_first"/>
</dbReference>
<keyword evidence="15" id="KW-0472">Membrane</keyword>
<dbReference type="GO" id="GO:0007155">
    <property type="term" value="P:cell adhesion"/>
    <property type="evidence" value="ECO:0007669"/>
    <property type="project" value="UniProtKB-KW"/>
</dbReference>
<dbReference type="GO" id="GO:0030027">
    <property type="term" value="C:lamellipodium"/>
    <property type="evidence" value="ECO:0007669"/>
    <property type="project" value="UniProtKB-SubCell"/>
</dbReference>
<dbReference type="GO" id="GO:0005829">
    <property type="term" value="C:cytosol"/>
    <property type="evidence" value="ECO:0007669"/>
    <property type="project" value="UniProtKB-SubCell"/>
</dbReference>
<dbReference type="InterPro" id="IPR057509">
    <property type="entry name" value="C2_SHIP1-2_2nd"/>
</dbReference>
<dbReference type="InterPro" id="IPR001660">
    <property type="entry name" value="SAM"/>
</dbReference>
<feature type="compositionally biased region" description="Low complexity" evidence="21">
    <location>
        <begin position="138"/>
        <end position="155"/>
    </location>
</feature>
<evidence type="ECO:0000256" key="6">
    <source>
        <dbReference type="ARBA" id="ARBA00004514"/>
    </source>
</evidence>
<evidence type="ECO:0000256" key="15">
    <source>
        <dbReference type="ARBA" id="ARBA00023136"/>
    </source>
</evidence>
<evidence type="ECO:0000256" key="12">
    <source>
        <dbReference type="ARBA" id="ARBA00022859"/>
    </source>
</evidence>
<evidence type="ECO:0000256" key="21">
    <source>
        <dbReference type="SAM" id="MobiDB-lite"/>
    </source>
</evidence>
<dbReference type="InterPro" id="IPR000300">
    <property type="entry name" value="IPPc"/>
</dbReference>
<dbReference type="Pfam" id="PF24147">
    <property type="entry name" value="C2_SHIP1-2_2nd"/>
    <property type="match status" value="1"/>
</dbReference>
<reference evidence="24" key="3">
    <citation type="submission" date="2025-09" db="UniProtKB">
        <authorList>
            <consortium name="Ensembl"/>
        </authorList>
    </citation>
    <scope>IDENTIFICATION</scope>
</reference>
<evidence type="ECO:0000256" key="14">
    <source>
        <dbReference type="ARBA" id="ARBA00022999"/>
    </source>
</evidence>
<keyword evidence="9" id="KW-0963">Cytoplasm</keyword>
<dbReference type="PROSITE" id="PS50105">
    <property type="entry name" value="SAM_DOMAIN"/>
    <property type="match status" value="1"/>
</dbReference>
<comment type="catalytic activity">
    <reaction evidence="19">
        <text>a 1,2-diacyl-sn-glycero-3-phospho-(1D-myo-inositol-3,4,5-trisphosphate) + H2O = a 1,2-diacyl-sn-glycero-3-phospho-(1D-myo-inositol-3,4-bisphosphate) + phosphate</text>
        <dbReference type="Rhea" id="RHEA:25528"/>
        <dbReference type="ChEBI" id="CHEBI:15377"/>
        <dbReference type="ChEBI" id="CHEBI:43474"/>
        <dbReference type="ChEBI" id="CHEBI:57658"/>
        <dbReference type="ChEBI" id="CHEBI:57836"/>
        <dbReference type="EC" id="3.1.3.86"/>
    </reaction>
    <physiologicalReaction direction="left-to-right" evidence="19">
        <dbReference type="Rhea" id="RHEA:25529"/>
    </physiologicalReaction>
</comment>
<keyword evidence="17" id="KW-0539">Nucleus</keyword>
<evidence type="ECO:0000256" key="19">
    <source>
        <dbReference type="ARBA" id="ARBA00023377"/>
    </source>
</evidence>
<evidence type="ECO:0000256" key="13">
    <source>
        <dbReference type="ARBA" id="ARBA00022889"/>
    </source>
</evidence>
<evidence type="ECO:0000256" key="16">
    <source>
        <dbReference type="ARBA" id="ARBA00023212"/>
    </source>
</evidence>
<evidence type="ECO:0000256" key="4">
    <source>
        <dbReference type="ARBA" id="ARBA00004486"/>
    </source>
</evidence>
<dbReference type="Gene3D" id="3.30.505.10">
    <property type="entry name" value="SH2 domain"/>
    <property type="match status" value="1"/>
</dbReference>
<evidence type="ECO:0000256" key="1">
    <source>
        <dbReference type="ARBA" id="ARBA00004170"/>
    </source>
</evidence>
<keyword evidence="16" id="KW-0206">Cytoskeleton</keyword>
<evidence type="ECO:0000256" key="5">
    <source>
        <dbReference type="ARBA" id="ARBA00004510"/>
    </source>
</evidence>
<sequence>MAGGSGVSPLGLAPPLWYHRDLSRAAAEELLARAGRDGSFLVRDSESVNGAYALCVLFQKHVHTYRVLPDEEGFLAVQTSQGVQPKRFKSLPELVLLYLQPSQGLVSTLLYPVDREESIPEDRDYSDGEDEKPPLPPRSASTSTTPTGSAPETPTDSAPAANGLSTISHEYLKGSYALDLQAVKQGASSLPHLNKTLVSSCKRLNGEVDKVLSGLEILSKVFDQQSAFMVSKMIQQSVNQGGDQELENLVTKLAILKDLLSSIEKKALKAVQDLSVSTLSSPPPLTRHSKTIPVQAFEVKLDVYLADLTKIGKSQKHSLSVDVEGGMLVVMKKMKDNQEDWNTFTHHKIRQLIKSQRVQNKLGIVFEKDKEKSQRKDFIFASAKKREAFCQLLQLMKNKHSNQDEPDMISIFIGTWNMGSVPSPKAVGSWLLCRGLGKTLDEMTVTIPHDLYVFGTQENSVCDREWVDSLRTALKEHTELDYKPIAVQTLWNIKIAVLVKPEHENRISHVGVSSVKTGIANTLGNKGAVGVSFMFNGTSFGFVNCHLTSGNEKIGRRNQNYLDILRLLSLGDKQLSSFDISLRFTHLFWLGDLNYRLDMDIQEILNYINRKEFDPLLKVDQLNLEREKNKVFLRFAEEEISYPPTYRYERGSRDTYVWQKQKATGMRTNVPSWCDRILWKSYPETHIVCNSYGCTDDVVTSDHSPVFGTFEVGVTSQFVSKKGLPKSSEQAYIEFENIEAIVKTASRTKFFIEFYSTCLEEFKKSYENDSQSSDNVNFLRVGWSNKQLTTLKPLLSEIEYLQDQHLLLTVKSLDGYESYGECVVALKSMIGSTAQQFHTYLSHRGEETGNIRGSMRVRVPAERMGTRERLYEWISVDKDETGGPKGRSTLPPRSGHDYVKPSSTHKHVGAVLGKVSEEGERSTKEEVTAARAKQDSAEGDPSTCKNNSYNNPAYYILEGVPNQSAATLSSELLPSPCSPPAGKALLSGGGSGRPSSGSSHPRRHTAGHPVRPISEEGSSEDDGIAVVGVVSGGGAGSTLNRPPPDFPPPPLPKGALEMADTPFSKPRPLYPDLAEVKIPAANSSPAFVLGEDFRRGGPGGLDDQSCSVLQMAKTLSESEYPPPPRAPSAPPHLRGQGLGDACRTFPPRAPITESIAEDLPEEALWGSSSSSLSVGESSVGESSVGEWLQRLGLDRYEEGLLHNGWDDLEFLSDITEEDLEEAGILDPAHKRILLESLRQQKQQK</sequence>
<dbReference type="PANTHER" id="PTHR46051:SF2">
    <property type="entry name" value="PHOSPHATIDYLINOSITOL 3,4,5-TRISPHOSPHATE 5-PHOSPHATASE 2"/>
    <property type="match status" value="1"/>
</dbReference>
<dbReference type="GO" id="GO:0043569">
    <property type="term" value="P:negative regulation of insulin-like growth factor receptor signaling pathway"/>
    <property type="evidence" value="ECO:0007669"/>
    <property type="project" value="TreeGrafter"/>
</dbReference>